<evidence type="ECO:0000313" key="2">
    <source>
        <dbReference type="Proteomes" id="UP000225706"/>
    </source>
</evidence>
<gene>
    <name evidence="1" type="ORF">AWC38_SpisGene24043</name>
</gene>
<comment type="caution">
    <text evidence="1">The sequence shown here is derived from an EMBL/GenBank/DDBJ whole genome shotgun (WGS) entry which is preliminary data.</text>
</comment>
<dbReference type="EMBL" id="LSMT01001621">
    <property type="protein sequence ID" value="PFX12058.1"/>
    <property type="molecule type" value="Genomic_DNA"/>
</dbReference>
<name>A0A2B4R6P1_STYPI</name>
<accession>A0A2B4R6P1</accession>
<dbReference type="AlphaFoldDB" id="A0A2B4R6P1"/>
<organism evidence="1 2">
    <name type="scientific">Stylophora pistillata</name>
    <name type="common">Smooth cauliflower coral</name>
    <dbReference type="NCBI Taxonomy" id="50429"/>
    <lineage>
        <taxon>Eukaryota</taxon>
        <taxon>Metazoa</taxon>
        <taxon>Cnidaria</taxon>
        <taxon>Anthozoa</taxon>
        <taxon>Hexacorallia</taxon>
        <taxon>Scleractinia</taxon>
        <taxon>Astrocoeniina</taxon>
        <taxon>Pocilloporidae</taxon>
        <taxon>Stylophora</taxon>
    </lineage>
</organism>
<proteinExistence type="predicted"/>
<protein>
    <submittedName>
        <fullName evidence="1">Uncharacterized protein</fullName>
    </submittedName>
</protein>
<dbReference type="Proteomes" id="UP000225706">
    <property type="component" value="Unassembled WGS sequence"/>
</dbReference>
<keyword evidence="2" id="KW-1185">Reference proteome</keyword>
<reference evidence="2" key="1">
    <citation type="journal article" date="2017" name="bioRxiv">
        <title>Comparative analysis of the genomes of Stylophora pistillata and Acropora digitifera provides evidence for extensive differences between species of corals.</title>
        <authorList>
            <person name="Voolstra C.R."/>
            <person name="Li Y."/>
            <person name="Liew Y.J."/>
            <person name="Baumgarten S."/>
            <person name="Zoccola D."/>
            <person name="Flot J.-F."/>
            <person name="Tambutte S."/>
            <person name="Allemand D."/>
            <person name="Aranda M."/>
        </authorList>
    </citation>
    <scope>NUCLEOTIDE SEQUENCE [LARGE SCALE GENOMIC DNA]</scope>
</reference>
<evidence type="ECO:0000313" key="1">
    <source>
        <dbReference type="EMBL" id="PFX12058.1"/>
    </source>
</evidence>
<sequence>MNATVGGREALWRWDKCDGSRPEKLEAASRSPTHRRLISVGRSSAEDLGNSRLRQHYSRLPKAVFYGKLRKGKRKQGGQKLRFKDVLKRHMKNANVKSETWEQDTLDRSFWRATVKQSVKASKRSGNRNTSVPMKRDIPLQHLIIHVVAVTGSAASERVWLLIRESASPNINSHHRLKWTADDDIMDRGRAKDYSL</sequence>
<dbReference type="OrthoDB" id="410404at2759"/>